<dbReference type="GO" id="GO:1990573">
    <property type="term" value="P:potassium ion import across plasma membrane"/>
    <property type="evidence" value="ECO:0007669"/>
    <property type="project" value="TreeGrafter"/>
</dbReference>
<dbReference type="GO" id="GO:0034702">
    <property type="term" value="C:monoatomic ion channel complex"/>
    <property type="evidence" value="ECO:0007669"/>
    <property type="project" value="UniProtKB-KW"/>
</dbReference>
<proteinExistence type="predicted"/>
<protein>
    <submittedName>
        <fullName evidence="14">Potassium transporter</fullName>
    </submittedName>
</protein>
<evidence type="ECO:0000256" key="10">
    <source>
        <dbReference type="ARBA" id="ARBA00023303"/>
    </source>
</evidence>
<dbReference type="AlphaFoldDB" id="A0A418M0Z3"/>
<dbReference type="Gene3D" id="2.60.40.1400">
    <property type="entry name" value="G protein-activated inward rectifier potassium channel 1"/>
    <property type="match status" value="1"/>
</dbReference>
<sequence>MKARSTTLTQSGNLHGGDSKLVLQEEQRQDLGFGTKLNDPYSRLINKDGSFNIRRSNEMFWDRINLYNRLITMGWPQFLALVGLFYLTVNLFFAGIYLLVGAENLKGIADLTLYGRFWNSFFFSAQTLTTVGYGHIYPNSFITSTISSFESLVGLLAFALVTGLLYGRFSRPVAHIRFARQAVFAPYLDVNAWMFRIINTRSNQLIDVEVEVSLSRLEMHKGVKQRRYYTLNLERKKVTFFPTNWTLVHPITDESPLHGCSPEDLAESDAEFLILLRAIDDTFSQMVHARCSYRYDEVLWGQKYQPMFDGSSRQGLFAIDLNLLDATVPAPLN</sequence>
<keyword evidence="5" id="KW-0851">Voltage-gated channel</keyword>
<name>A0A418M0Z3_9BACT</name>
<dbReference type="InterPro" id="IPR013099">
    <property type="entry name" value="K_chnl_dom"/>
</dbReference>
<comment type="caution">
    <text evidence="14">The sequence shown here is derived from an EMBL/GenBank/DDBJ whole genome shotgun (WGS) entry which is preliminary data.</text>
</comment>
<keyword evidence="8" id="KW-0406">Ion transport</keyword>
<dbReference type="InterPro" id="IPR016449">
    <property type="entry name" value="K_chnl_inward-rec_Kir"/>
</dbReference>
<evidence type="ECO:0000256" key="3">
    <source>
        <dbReference type="ARBA" id="ARBA00022538"/>
    </source>
</evidence>
<evidence type="ECO:0000256" key="11">
    <source>
        <dbReference type="SAM" id="Phobius"/>
    </source>
</evidence>
<keyword evidence="10" id="KW-0407">Ion channel</keyword>
<evidence type="ECO:0000256" key="7">
    <source>
        <dbReference type="ARBA" id="ARBA00022989"/>
    </source>
</evidence>
<dbReference type="PANTHER" id="PTHR11767">
    <property type="entry name" value="INWARD RECTIFIER POTASSIUM CHANNEL"/>
    <property type="match status" value="1"/>
</dbReference>
<dbReference type="GO" id="GO:0005242">
    <property type="term" value="F:inward rectifier potassium channel activity"/>
    <property type="evidence" value="ECO:0007669"/>
    <property type="project" value="InterPro"/>
</dbReference>
<comment type="subcellular location">
    <subcellularLocation>
        <location evidence="1">Membrane</location>
        <topology evidence="1">Multi-pass membrane protein</topology>
    </subcellularLocation>
</comment>
<keyword evidence="7 11" id="KW-1133">Transmembrane helix</keyword>
<keyword evidence="2" id="KW-0813">Transport</keyword>
<dbReference type="Proteomes" id="UP000283523">
    <property type="component" value="Unassembled WGS sequence"/>
</dbReference>
<feature type="domain" description="Inward rectifier potassium channel C-terminal" evidence="13">
    <location>
        <begin position="176"/>
        <end position="328"/>
    </location>
</feature>
<evidence type="ECO:0000259" key="13">
    <source>
        <dbReference type="Pfam" id="PF17655"/>
    </source>
</evidence>
<keyword evidence="4 11" id="KW-0812">Transmembrane</keyword>
<evidence type="ECO:0000256" key="8">
    <source>
        <dbReference type="ARBA" id="ARBA00023065"/>
    </source>
</evidence>
<dbReference type="PRINTS" id="PR01320">
    <property type="entry name" value="KIRCHANNEL"/>
</dbReference>
<feature type="domain" description="Potassium channel" evidence="12">
    <location>
        <begin position="115"/>
        <end position="165"/>
    </location>
</feature>
<evidence type="ECO:0000259" key="12">
    <source>
        <dbReference type="Pfam" id="PF07885"/>
    </source>
</evidence>
<dbReference type="Pfam" id="PF17655">
    <property type="entry name" value="IRK_C"/>
    <property type="match status" value="1"/>
</dbReference>
<dbReference type="InterPro" id="IPR013518">
    <property type="entry name" value="K_chnl_inward-rec_Kir_cyto"/>
</dbReference>
<evidence type="ECO:0000256" key="5">
    <source>
        <dbReference type="ARBA" id="ARBA00022882"/>
    </source>
</evidence>
<organism evidence="14 15">
    <name type="scientific">Fibrisoma montanum</name>
    <dbReference type="NCBI Taxonomy" id="2305895"/>
    <lineage>
        <taxon>Bacteria</taxon>
        <taxon>Pseudomonadati</taxon>
        <taxon>Bacteroidota</taxon>
        <taxon>Cytophagia</taxon>
        <taxon>Cytophagales</taxon>
        <taxon>Spirosomataceae</taxon>
        <taxon>Fibrisoma</taxon>
    </lineage>
</organism>
<dbReference type="Pfam" id="PF07885">
    <property type="entry name" value="Ion_trans_2"/>
    <property type="match status" value="1"/>
</dbReference>
<dbReference type="GO" id="GO:0034765">
    <property type="term" value="P:regulation of monoatomic ion transmembrane transport"/>
    <property type="evidence" value="ECO:0007669"/>
    <property type="project" value="TreeGrafter"/>
</dbReference>
<evidence type="ECO:0000313" key="15">
    <source>
        <dbReference type="Proteomes" id="UP000283523"/>
    </source>
</evidence>
<dbReference type="PANTHER" id="PTHR11767:SF102">
    <property type="entry name" value="INWARDLY RECTIFYING POTASSIUM CHANNEL 1, ISOFORM F"/>
    <property type="match status" value="1"/>
</dbReference>
<evidence type="ECO:0000256" key="6">
    <source>
        <dbReference type="ARBA" id="ARBA00022958"/>
    </source>
</evidence>
<reference evidence="14 15" key="1">
    <citation type="submission" date="2018-08" db="EMBL/GenBank/DDBJ databases">
        <title>Fibrisoma montanum sp. nov., isolated from Danxia mountain soil.</title>
        <authorList>
            <person name="Huang Y."/>
        </authorList>
    </citation>
    <scope>NUCLEOTIDE SEQUENCE [LARGE SCALE GENOMIC DNA]</scope>
    <source>
        <strain evidence="14 15">HYT19</strain>
    </source>
</reference>
<dbReference type="EMBL" id="QXED01000008">
    <property type="protein sequence ID" value="RIV19284.1"/>
    <property type="molecule type" value="Genomic_DNA"/>
</dbReference>
<dbReference type="InterPro" id="IPR041647">
    <property type="entry name" value="IRK_C"/>
</dbReference>
<dbReference type="Gene3D" id="1.10.287.70">
    <property type="match status" value="1"/>
</dbReference>
<dbReference type="SUPFAM" id="SSF81324">
    <property type="entry name" value="Voltage-gated potassium channels"/>
    <property type="match status" value="1"/>
</dbReference>
<dbReference type="SUPFAM" id="SSF81296">
    <property type="entry name" value="E set domains"/>
    <property type="match status" value="1"/>
</dbReference>
<accession>A0A418M0Z3</accession>
<keyword evidence="15" id="KW-1185">Reference proteome</keyword>
<keyword evidence="3" id="KW-0633">Potassium transport</keyword>
<keyword evidence="6" id="KW-0630">Potassium</keyword>
<evidence type="ECO:0000256" key="2">
    <source>
        <dbReference type="ARBA" id="ARBA00022448"/>
    </source>
</evidence>
<evidence type="ECO:0000313" key="14">
    <source>
        <dbReference type="EMBL" id="RIV19284.1"/>
    </source>
</evidence>
<evidence type="ECO:0000256" key="4">
    <source>
        <dbReference type="ARBA" id="ARBA00022692"/>
    </source>
</evidence>
<dbReference type="OrthoDB" id="9813518at2"/>
<dbReference type="GO" id="GO:0005886">
    <property type="term" value="C:plasma membrane"/>
    <property type="evidence" value="ECO:0007669"/>
    <property type="project" value="TreeGrafter"/>
</dbReference>
<feature type="transmembrane region" description="Helical" evidence="11">
    <location>
        <begin position="78"/>
        <end position="100"/>
    </location>
</feature>
<feature type="transmembrane region" description="Helical" evidence="11">
    <location>
        <begin position="120"/>
        <end position="137"/>
    </location>
</feature>
<evidence type="ECO:0000256" key="1">
    <source>
        <dbReference type="ARBA" id="ARBA00004141"/>
    </source>
</evidence>
<evidence type="ECO:0000256" key="9">
    <source>
        <dbReference type="ARBA" id="ARBA00023136"/>
    </source>
</evidence>
<dbReference type="RefSeq" id="WP_119670389.1">
    <property type="nucleotide sequence ID" value="NZ_QXED01000008.1"/>
</dbReference>
<gene>
    <name evidence="14" type="ORF">DYU11_24570</name>
</gene>
<dbReference type="InterPro" id="IPR014756">
    <property type="entry name" value="Ig_E-set"/>
</dbReference>
<keyword evidence="9 11" id="KW-0472">Membrane</keyword>
<feature type="transmembrane region" description="Helical" evidence="11">
    <location>
        <begin position="149"/>
        <end position="169"/>
    </location>
</feature>